<dbReference type="InterPro" id="IPR017452">
    <property type="entry name" value="GPCR_Rhodpsn_7TM"/>
</dbReference>
<dbReference type="PANTHER" id="PTHR46273">
    <property type="entry name" value="MYOSUPPRESSIN RECEPTOR 1, ISOFORM B-RELATED"/>
    <property type="match status" value="1"/>
</dbReference>
<dbReference type="PANTHER" id="PTHR46273:SF14">
    <property type="entry name" value="G-PROTEIN COUPLED RECEPTOR DMSR-1"/>
    <property type="match status" value="1"/>
</dbReference>
<keyword evidence="2" id="KW-0812">Transmembrane</keyword>
<organism evidence="5 6">
    <name type="scientific">Pristionchus pacificus</name>
    <name type="common">Parasitic nematode worm</name>
    <dbReference type="NCBI Taxonomy" id="54126"/>
    <lineage>
        <taxon>Eukaryota</taxon>
        <taxon>Metazoa</taxon>
        <taxon>Ecdysozoa</taxon>
        <taxon>Nematoda</taxon>
        <taxon>Chromadorea</taxon>
        <taxon>Rhabditida</taxon>
        <taxon>Rhabditina</taxon>
        <taxon>Diplogasteromorpha</taxon>
        <taxon>Diplogasteroidea</taxon>
        <taxon>Neodiplogasteridae</taxon>
        <taxon>Pristionchus</taxon>
    </lineage>
</organism>
<evidence type="ECO:0000256" key="4">
    <source>
        <dbReference type="ARBA" id="ARBA00023136"/>
    </source>
</evidence>
<reference evidence="5" key="2">
    <citation type="submission" date="2022-06" db="UniProtKB">
        <authorList>
            <consortium name="EnsemblMetazoa"/>
        </authorList>
    </citation>
    <scope>IDENTIFICATION</scope>
    <source>
        <strain evidence="5">PS312</strain>
    </source>
</reference>
<evidence type="ECO:0000313" key="5">
    <source>
        <dbReference type="EnsemblMetazoa" id="PPA35769.1"/>
    </source>
</evidence>
<evidence type="ECO:0000256" key="1">
    <source>
        <dbReference type="ARBA" id="ARBA00004370"/>
    </source>
</evidence>
<proteinExistence type="predicted"/>
<dbReference type="SUPFAM" id="SSF81321">
    <property type="entry name" value="Family A G protein-coupled receptor-like"/>
    <property type="match status" value="1"/>
</dbReference>
<accession>A0A2A6BML7</accession>
<name>A0A2A6BML7_PRIPA</name>
<dbReference type="Gene3D" id="1.20.1070.10">
    <property type="entry name" value="Rhodopsin 7-helix transmembrane proteins"/>
    <property type="match status" value="1"/>
</dbReference>
<dbReference type="GO" id="GO:0007186">
    <property type="term" value="P:G protein-coupled receptor signaling pathway"/>
    <property type="evidence" value="ECO:0000318"/>
    <property type="project" value="GO_Central"/>
</dbReference>
<gene>
    <name evidence="5" type="primary">WBGene00274138</name>
</gene>
<dbReference type="PROSITE" id="PS50262">
    <property type="entry name" value="G_PROTEIN_RECEP_F1_2"/>
    <property type="match status" value="1"/>
</dbReference>
<accession>A0A8R1UQ07</accession>
<dbReference type="Proteomes" id="UP000005239">
    <property type="component" value="Unassembled WGS sequence"/>
</dbReference>
<dbReference type="EnsemblMetazoa" id="PPA35769.1">
    <property type="protein sequence ID" value="PPA35769.1"/>
    <property type="gene ID" value="WBGene00274138"/>
</dbReference>
<dbReference type="AlphaFoldDB" id="A0A2A6BML7"/>
<keyword evidence="6" id="KW-1185">Reference proteome</keyword>
<keyword evidence="4" id="KW-0472">Membrane</keyword>
<evidence type="ECO:0000256" key="2">
    <source>
        <dbReference type="ARBA" id="ARBA00022692"/>
    </source>
</evidence>
<dbReference type="InterPro" id="IPR053219">
    <property type="entry name" value="GPCR_Dmsr-1"/>
</dbReference>
<dbReference type="GO" id="GO:0005886">
    <property type="term" value="C:plasma membrane"/>
    <property type="evidence" value="ECO:0000318"/>
    <property type="project" value="GO_Central"/>
</dbReference>
<keyword evidence="3" id="KW-1133">Transmembrane helix</keyword>
<reference evidence="6" key="1">
    <citation type="journal article" date="2008" name="Nat. Genet.">
        <title>The Pristionchus pacificus genome provides a unique perspective on nematode lifestyle and parasitism.</title>
        <authorList>
            <person name="Dieterich C."/>
            <person name="Clifton S.W."/>
            <person name="Schuster L.N."/>
            <person name="Chinwalla A."/>
            <person name="Delehaunty K."/>
            <person name="Dinkelacker I."/>
            <person name="Fulton L."/>
            <person name="Fulton R."/>
            <person name="Godfrey J."/>
            <person name="Minx P."/>
            <person name="Mitreva M."/>
            <person name="Roeseler W."/>
            <person name="Tian H."/>
            <person name="Witte H."/>
            <person name="Yang S.P."/>
            <person name="Wilson R.K."/>
            <person name="Sommer R.J."/>
        </authorList>
    </citation>
    <scope>NUCLEOTIDE SEQUENCE [LARGE SCALE GENOMIC DNA]</scope>
    <source>
        <strain evidence="6">PS312</strain>
    </source>
</reference>
<dbReference type="Pfam" id="PF10324">
    <property type="entry name" value="7TM_GPCR_Srw"/>
    <property type="match status" value="1"/>
</dbReference>
<protein>
    <submittedName>
        <fullName evidence="5">G_PROTEIN_RECEP_F1_2 domain-containing protein</fullName>
    </submittedName>
</protein>
<evidence type="ECO:0000313" key="6">
    <source>
        <dbReference type="Proteomes" id="UP000005239"/>
    </source>
</evidence>
<evidence type="ECO:0000256" key="3">
    <source>
        <dbReference type="ARBA" id="ARBA00022989"/>
    </source>
</evidence>
<comment type="subcellular location">
    <subcellularLocation>
        <location evidence="1">Membrane</location>
    </subcellularLocation>
</comment>
<dbReference type="GO" id="GO:0008528">
    <property type="term" value="F:G protein-coupled peptide receptor activity"/>
    <property type="evidence" value="ECO:0000318"/>
    <property type="project" value="GO_Central"/>
</dbReference>
<sequence>MAESTPECTSVLVIPNDSPVYEYFEGISEWTGPLFQYLCTYLGPVNILVNIFVMFILTRKELRSPYNLVFFLLALDQTIVIGIWTISMYKNGLFSDCSPSSYSQFWTVFVLITQLLIPTCKAHAAWLVVIIATMRVVSIRMQGSYEVTIMSWAVRVKNSSRHSAFSLPRMMHVLLSCLVALIFVLFADFPNYLAFRITWIPLKGLCENEKYSDQLVPVVIDSPSIYDNNCLILRLRSLLTGTLFIALPGLLLVARKERGKIVKRSSKESTDGDRTTYLLILIMISTMISEIPKAIVFLFEGLISLRMQAGITSKIAPLVISFMLITTAGNLFIYLSMSKKFRE</sequence>
<dbReference type="InterPro" id="IPR019427">
    <property type="entry name" value="7TM_GPCR_serpentine_rcpt_Srw"/>
</dbReference>